<feature type="region of interest" description="Disordered" evidence="6">
    <location>
        <begin position="588"/>
        <end position="614"/>
    </location>
</feature>
<keyword evidence="10" id="KW-1185">Reference proteome</keyword>
<keyword evidence="5 7" id="KW-0472">Membrane</keyword>
<evidence type="ECO:0000256" key="6">
    <source>
        <dbReference type="SAM" id="MobiDB-lite"/>
    </source>
</evidence>
<evidence type="ECO:0000256" key="4">
    <source>
        <dbReference type="ARBA" id="ARBA00022989"/>
    </source>
</evidence>
<evidence type="ECO:0000256" key="3">
    <source>
        <dbReference type="ARBA" id="ARBA00022692"/>
    </source>
</evidence>
<dbReference type="SUPFAM" id="SSF103473">
    <property type="entry name" value="MFS general substrate transporter"/>
    <property type="match status" value="1"/>
</dbReference>
<feature type="transmembrane region" description="Helical" evidence="7">
    <location>
        <begin position="317"/>
        <end position="337"/>
    </location>
</feature>
<evidence type="ECO:0000313" key="9">
    <source>
        <dbReference type="EMBL" id="KAL1306593.1"/>
    </source>
</evidence>
<accession>A0ABR3PKQ5</accession>
<evidence type="ECO:0000256" key="5">
    <source>
        <dbReference type="ARBA" id="ARBA00023136"/>
    </source>
</evidence>
<comment type="similarity">
    <text evidence="2">Belongs to the major facilitator superfamily. TCR/Tet family.</text>
</comment>
<protein>
    <recommendedName>
        <fullName evidence="8">Major facilitator superfamily (MFS) profile domain-containing protein</fullName>
    </recommendedName>
</protein>
<comment type="subcellular location">
    <subcellularLocation>
        <location evidence="1">Membrane</location>
        <topology evidence="1">Multi-pass membrane protein</topology>
    </subcellularLocation>
</comment>
<feature type="transmembrane region" description="Helical" evidence="7">
    <location>
        <begin position="38"/>
        <end position="57"/>
    </location>
</feature>
<keyword evidence="4 7" id="KW-1133">Transmembrane helix</keyword>
<feature type="transmembrane region" description="Helical" evidence="7">
    <location>
        <begin position="198"/>
        <end position="217"/>
    </location>
</feature>
<dbReference type="EMBL" id="JBFMKM010000004">
    <property type="protein sequence ID" value="KAL1306593.1"/>
    <property type="molecule type" value="Genomic_DNA"/>
</dbReference>
<dbReference type="Proteomes" id="UP001562354">
    <property type="component" value="Unassembled WGS sequence"/>
</dbReference>
<evidence type="ECO:0000256" key="2">
    <source>
        <dbReference type="ARBA" id="ARBA00007520"/>
    </source>
</evidence>
<comment type="caution">
    <text evidence="9">The sequence shown here is derived from an EMBL/GenBank/DDBJ whole genome shotgun (WGS) entry which is preliminary data.</text>
</comment>
<evidence type="ECO:0000259" key="8">
    <source>
        <dbReference type="PROSITE" id="PS50850"/>
    </source>
</evidence>
<reference evidence="9 10" key="1">
    <citation type="submission" date="2024-07" db="EMBL/GenBank/DDBJ databases">
        <title>Draft sequence of the Neodothiora populina.</title>
        <authorList>
            <person name="Drown D.D."/>
            <person name="Schuette U.S."/>
            <person name="Buechlein A.B."/>
            <person name="Rusch D.R."/>
            <person name="Winton L.W."/>
            <person name="Adams G.A."/>
        </authorList>
    </citation>
    <scope>NUCLEOTIDE SEQUENCE [LARGE SCALE GENOMIC DNA]</scope>
    <source>
        <strain evidence="9 10">CPC 39397</strain>
    </source>
</reference>
<dbReference type="PANTHER" id="PTHR23501:SF102">
    <property type="entry name" value="DRUG TRANSPORTER, PUTATIVE (AFU_ORTHOLOGUE AFUA_3G08530)-RELATED"/>
    <property type="match status" value="1"/>
</dbReference>
<feature type="transmembrane region" description="Helical" evidence="7">
    <location>
        <begin position="6"/>
        <end position="26"/>
    </location>
</feature>
<dbReference type="Gene3D" id="1.20.1250.20">
    <property type="entry name" value="MFS general substrate transporter like domains"/>
    <property type="match status" value="1"/>
</dbReference>
<feature type="transmembrane region" description="Helical" evidence="7">
    <location>
        <begin position="124"/>
        <end position="146"/>
    </location>
</feature>
<dbReference type="InterPro" id="IPR020846">
    <property type="entry name" value="MFS_dom"/>
</dbReference>
<dbReference type="PANTHER" id="PTHR23501">
    <property type="entry name" value="MAJOR FACILITATOR SUPERFAMILY"/>
    <property type="match status" value="1"/>
</dbReference>
<feature type="transmembrane region" description="Helical" evidence="7">
    <location>
        <begin position="271"/>
        <end position="290"/>
    </location>
</feature>
<sequence length="639" mass="69892">MSGTSVQGFWIALSYILTDAIFQSLLATLSSSLARGRILFISAIFVTIGSVVTGTAHNMAAMIAGRVIQGFGAAGCNSLSYILPSESLLIEHQRLYTGIIEGTRTVGFILGGLVGAVFAQHTSWRWIFLFNLPFCGVALLLVPFALSLRNVASPQPLLATIYKLDLIGTLLFAISFTLFLIAMTGGGIAFAWKSPSAIWLIVLGILGLLITGAWEVVGASEPFMRHRLFYRRVAKLGYLSTFIQGFVLYPQIFFIPLYLSATHSTTLRPVAIAASLLALMIAIVPSYVLASRYLRIPTPTAVPLSSRSVLQRIRYKIVNTVLPLPLTLLTITTSRLLALTSRFPVALPAVLLIILGLTHGLLLSRTETTIRLHANNADMTRSVLMSNFIRSAGPCLGLGLSVSTCLNTLKHSLSQHSAANSQDQETIVTLDALAPHALELLSSLPLIPETWESKVVIVDAYSRACRAVWVLLLAVCGSVSFFVICVLFSTKTSFVVGGGPQQREQMKAETTTTEVQRPGNISRRHGQQESPRVPQDAFIAGPEYRSSTAFGIHRGFRTQQRPGSRFMKDDDDDVKFVYLQSHTTAALPRSSTATDKPTAKTRMMGREAEDEDETVKTLGRKRNKRVRNTSMFFARHPMD</sequence>
<dbReference type="PROSITE" id="PS50850">
    <property type="entry name" value="MFS"/>
    <property type="match status" value="1"/>
</dbReference>
<dbReference type="Pfam" id="PF07690">
    <property type="entry name" value="MFS_1"/>
    <property type="match status" value="1"/>
</dbReference>
<feature type="transmembrane region" description="Helical" evidence="7">
    <location>
        <begin position="238"/>
        <end position="259"/>
    </location>
</feature>
<feature type="transmembrane region" description="Helical" evidence="7">
    <location>
        <begin position="343"/>
        <end position="363"/>
    </location>
</feature>
<name>A0ABR3PKQ5_9PEZI</name>
<feature type="transmembrane region" description="Helical" evidence="7">
    <location>
        <begin position="166"/>
        <end position="192"/>
    </location>
</feature>
<dbReference type="GeneID" id="95978976"/>
<proteinExistence type="inferred from homology"/>
<evidence type="ECO:0000313" key="10">
    <source>
        <dbReference type="Proteomes" id="UP001562354"/>
    </source>
</evidence>
<evidence type="ECO:0000256" key="1">
    <source>
        <dbReference type="ARBA" id="ARBA00004141"/>
    </source>
</evidence>
<feature type="transmembrane region" description="Helical" evidence="7">
    <location>
        <begin position="467"/>
        <end position="489"/>
    </location>
</feature>
<evidence type="ECO:0000256" key="7">
    <source>
        <dbReference type="SAM" id="Phobius"/>
    </source>
</evidence>
<dbReference type="InterPro" id="IPR011701">
    <property type="entry name" value="MFS"/>
</dbReference>
<feature type="domain" description="Major facilitator superfamily (MFS) profile" evidence="8">
    <location>
        <begin position="1"/>
        <end position="367"/>
    </location>
</feature>
<feature type="region of interest" description="Disordered" evidence="6">
    <location>
        <begin position="505"/>
        <end position="534"/>
    </location>
</feature>
<dbReference type="RefSeq" id="XP_069202865.1">
    <property type="nucleotide sequence ID" value="XM_069345036.1"/>
</dbReference>
<organism evidence="9 10">
    <name type="scientific">Neodothiora populina</name>
    <dbReference type="NCBI Taxonomy" id="2781224"/>
    <lineage>
        <taxon>Eukaryota</taxon>
        <taxon>Fungi</taxon>
        <taxon>Dikarya</taxon>
        <taxon>Ascomycota</taxon>
        <taxon>Pezizomycotina</taxon>
        <taxon>Dothideomycetes</taxon>
        <taxon>Dothideomycetidae</taxon>
        <taxon>Dothideales</taxon>
        <taxon>Dothioraceae</taxon>
        <taxon>Neodothiora</taxon>
    </lineage>
</organism>
<dbReference type="InterPro" id="IPR036259">
    <property type="entry name" value="MFS_trans_sf"/>
</dbReference>
<gene>
    <name evidence="9" type="ORF">AAFC00_005277</name>
</gene>
<keyword evidence="3 7" id="KW-0812">Transmembrane</keyword>